<organism evidence="1 2">
    <name type="scientific">Russula earlei</name>
    <dbReference type="NCBI Taxonomy" id="71964"/>
    <lineage>
        <taxon>Eukaryota</taxon>
        <taxon>Fungi</taxon>
        <taxon>Dikarya</taxon>
        <taxon>Basidiomycota</taxon>
        <taxon>Agaricomycotina</taxon>
        <taxon>Agaricomycetes</taxon>
        <taxon>Russulales</taxon>
        <taxon>Russulaceae</taxon>
        <taxon>Russula</taxon>
    </lineage>
</organism>
<reference evidence="1" key="1">
    <citation type="submission" date="2021-03" db="EMBL/GenBank/DDBJ databases">
        <title>Evolutionary priming and transition to the ectomycorrhizal habit in an iconic lineage of mushroom-forming fungi: is preadaptation a requirement?</title>
        <authorList>
            <consortium name="DOE Joint Genome Institute"/>
            <person name="Looney B.P."/>
            <person name="Miyauchi S."/>
            <person name="Morin E."/>
            <person name="Drula E."/>
            <person name="Courty P.E."/>
            <person name="Chicoki N."/>
            <person name="Fauchery L."/>
            <person name="Kohler A."/>
            <person name="Kuo A."/>
            <person name="LaButti K."/>
            <person name="Pangilinan J."/>
            <person name="Lipzen A."/>
            <person name="Riley R."/>
            <person name="Andreopoulos W."/>
            <person name="He G."/>
            <person name="Johnson J."/>
            <person name="Barry K.W."/>
            <person name="Grigoriev I.V."/>
            <person name="Nagy L."/>
            <person name="Hibbett D."/>
            <person name="Henrissat B."/>
            <person name="Matheny P.B."/>
            <person name="Labbe J."/>
            <person name="Martin A.F."/>
        </authorList>
    </citation>
    <scope>NUCLEOTIDE SEQUENCE</scope>
    <source>
        <strain evidence="1">BPL698</strain>
    </source>
</reference>
<sequence length="460" mass="50106">MRLHSRSLLFFSILLVTLSLFSRYRPSPRPGVLSSPLDPTLRLVDALLDEALLVSLSIRQNHQRGSRPPLRGTEIAAVSRRPSSRSTGSAVDSDPLSVQLCRILRGKTLFLVGPHDTLYQLHSFLLGVLRHAPSPGPDPGPAVAVPTAPVSCPGPSSCPFHALCRPPASSTSGPESLAYAPDDAAAPNNGSLMRFLLSGTLKNPSPAQGDHARLLASVPLVDPRTGVRVVESRWVRQAARKADVLVLNRGPLPAPAWSYAYAYNASARNLTWLAALRLLERERPPAGPLSDLFADVLARLDDDDDDDDDPDRFPSESDAQKLIRAALHSTLSAFLPSLLSTLGGLRERAGRRAILGKRPCFLVSDPARLLARLLAQAEAMDNPWSAYYNAQVYMHDRLLARLLPTYDVLYLSSLSTGTAVPSYAAKDWSCIQRVFETPRGAMMGHNFLRDFIDALGTWKP</sequence>
<dbReference type="EMBL" id="JAGFNK010000167">
    <property type="protein sequence ID" value="KAI9462619.1"/>
    <property type="molecule type" value="Genomic_DNA"/>
</dbReference>
<dbReference type="Proteomes" id="UP001207468">
    <property type="component" value="Unassembled WGS sequence"/>
</dbReference>
<comment type="caution">
    <text evidence="1">The sequence shown here is derived from an EMBL/GenBank/DDBJ whole genome shotgun (WGS) entry which is preliminary data.</text>
</comment>
<evidence type="ECO:0000313" key="2">
    <source>
        <dbReference type="Proteomes" id="UP001207468"/>
    </source>
</evidence>
<protein>
    <submittedName>
        <fullName evidence="1">Uncharacterized protein</fullName>
    </submittedName>
</protein>
<evidence type="ECO:0000313" key="1">
    <source>
        <dbReference type="EMBL" id="KAI9462619.1"/>
    </source>
</evidence>
<gene>
    <name evidence="1" type="ORF">F5148DRAFT_1286396</name>
</gene>
<proteinExistence type="predicted"/>
<name>A0ACC0U452_9AGAM</name>
<accession>A0ACC0U452</accession>
<keyword evidence="2" id="KW-1185">Reference proteome</keyword>